<reference evidence="2 3" key="1">
    <citation type="submission" date="2019-10" db="EMBL/GenBank/DDBJ databases">
        <authorList>
            <person name="Garlena R.A."/>
            <person name="Russell D.A."/>
            <person name="Pope W.H."/>
            <person name="Jacobs-Sera D."/>
            <person name="Hatfull G.F."/>
        </authorList>
    </citation>
    <scope>NUCLEOTIDE SEQUENCE [LARGE SCALE GENOMIC DNA]</scope>
</reference>
<keyword evidence="3" id="KW-1185">Reference proteome</keyword>
<gene>
    <name evidence="2" type="primary">55</name>
    <name evidence="2" type="ORF">SEA_MUFASA8_55</name>
</gene>
<name>A0A649VPA7_9CAUD</name>
<evidence type="ECO:0000313" key="3">
    <source>
        <dbReference type="Proteomes" id="UP000427282"/>
    </source>
</evidence>
<accession>A0A649VPA7</accession>
<feature type="region of interest" description="Disordered" evidence="1">
    <location>
        <begin position="100"/>
        <end position="121"/>
    </location>
</feature>
<organism evidence="2 3">
    <name type="scientific">Arthrobacter phage Mufasa8</name>
    <dbReference type="NCBI Taxonomy" id="2656526"/>
    <lineage>
        <taxon>Viruses</taxon>
        <taxon>Duplodnaviria</taxon>
        <taxon>Heunggongvirae</taxon>
        <taxon>Uroviricota</taxon>
        <taxon>Caudoviricetes</taxon>
        <taxon>Mufasoctovirus</taxon>
        <taxon>Mufasoctovirus mufasa8</taxon>
    </lineage>
</organism>
<evidence type="ECO:0000256" key="1">
    <source>
        <dbReference type="SAM" id="MobiDB-lite"/>
    </source>
</evidence>
<dbReference type="KEGG" id="vg:55814507"/>
<sequence>MAQLTKTRATLLSTEDTKHVADAVKLLAASKGFRQAQHLYEAAARNGYPGSVASLRRMLNGNRPAQEAEVVALARAFGVTSRDLIGHGAARPKLIEFDLPAAPREPVQEKPRKAKPGKLTGDDLRELATAISELTQAVRGLVESQQEAPAKLRSAS</sequence>
<dbReference type="EMBL" id="MN586027">
    <property type="protein sequence ID" value="QGJ93503.1"/>
    <property type="molecule type" value="Genomic_DNA"/>
</dbReference>
<dbReference type="RefSeq" id="YP_009885135.1">
    <property type="nucleotide sequence ID" value="NC_049478.1"/>
</dbReference>
<dbReference type="Proteomes" id="UP000427282">
    <property type="component" value="Segment"/>
</dbReference>
<proteinExistence type="predicted"/>
<protein>
    <submittedName>
        <fullName evidence="2">Helix-turn-helix DNA binding protein</fullName>
    </submittedName>
</protein>
<evidence type="ECO:0000313" key="2">
    <source>
        <dbReference type="EMBL" id="QGJ93503.1"/>
    </source>
</evidence>
<dbReference type="GeneID" id="55814507"/>